<dbReference type="InterPro" id="IPR008969">
    <property type="entry name" value="CarboxyPept-like_regulatory"/>
</dbReference>
<dbReference type="RefSeq" id="WP_304435123.1">
    <property type="nucleotide sequence ID" value="NZ_JAUKUC010000001.1"/>
</dbReference>
<accession>A0ABT8RNL8</accession>
<dbReference type="SUPFAM" id="SSF49464">
    <property type="entry name" value="Carboxypeptidase regulatory domain-like"/>
    <property type="match status" value="1"/>
</dbReference>
<protein>
    <recommendedName>
        <fullName evidence="4">Carboxypeptidase-like regulatory domain-containing protein</fullName>
    </recommendedName>
</protein>
<feature type="chain" id="PRO_5045055164" description="Carboxypeptidase-like regulatory domain-containing protein" evidence="1">
    <location>
        <begin position="20"/>
        <end position="247"/>
    </location>
</feature>
<reference evidence="2" key="2">
    <citation type="submission" date="2023-06" db="EMBL/GenBank/DDBJ databases">
        <authorList>
            <person name="Lucena T."/>
            <person name="Sun Q."/>
        </authorList>
    </citation>
    <scope>NUCLEOTIDE SEQUENCE</scope>
    <source>
        <strain evidence="2">CECT 8869</strain>
    </source>
</reference>
<evidence type="ECO:0000313" key="3">
    <source>
        <dbReference type="Proteomes" id="UP001168579"/>
    </source>
</evidence>
<evidence type="ECO:0000256" key="1">
    <source>
        <dbReference type="SAM" id="SignalP"/>
    </source>
</evidence>
<evidence type="ECO:0000313" key="2">
    <source>
        <dbReference type="EMBL" id="MDO1511949.1"/>
    </source>
</evidence>
<gene>
    <name evidence="2" type="ORF">Q2T41_04640</name>
</gene>
<reference evidence="2" key="1">
    <citation type="journal article" date="2014" name="Int. J. Syst. Evol. Microbiol.">
        <title>Complete genome of a new Firmicutes species belonging to the dominant human colonic microbiota ('Ruminococcus bicirculans') reveals two chromosomes and a selective capacity to utilize plant glucans.</title>
        <authorList>
            <consortium name="NISC Comparative Sequencing Program"/>
            <person name="Wegmann U."/>
            <person name="Louis P."/>
            <person name="Goesmann A."/>
            <person name="Henrissat B."/>
            <person name="Duncan S.H."/>
            <person name="Flint H.J."/>
        </authorList>
    </citation>
    <scope>NUCLEOTIDE SEQUENCE</scope>
    <source>
        <strain evidence="2">CECT 8869</strain>
    </source>
</reference>
<name>A0ABT8RNL8_9FLAO</name>
<keyword evidence="3" id="KW-1185">Reference proteome</keyword>
<feature type="signal peptide" evidence="1">
    <location>
        <begin position="1"/>
        <end position="19"/>
    </location>
</feature>
<organism evidence="2 3">
    <name type="scientific">Maribacter confluentis</name>
    <dbReference type="NCBI Taxonomy" id="1656093"/>
    <lineage>
        <taxon>Bacteria</taxon>
        <taxon>Pseudomonadati</taxon>
        <taxon>Bacteroidota</taxon>
        <taxon>Flavobacteriia</taxon>
        <taxon>Flavobacteriales</taxon>
        <taxon>Flavobacteriaceae</taxon>
        <taxon>Maribacter</taxon>
    </lineage>
</organism>
<sequence length="247" mass="28581">MTKKLLFIFAIFTVATVCAQDMDRRPLLGSVIYMSQGVPNENVINTTSERATITNDQGQFKIDVKVGDELVFTAINYNIKVVTITEDILENNRLVVEVNEKVTELDEVVITPEQQERFLKLKNEEFKEYEYEIDRSTEVENIALSQSERGLQNGLNFVNIFRAIFKSQSEKEEIGPKLKVSEVLRQVYDDTFFVVDLQIPQDRINEFLIYCDTRMPAQSLLKKENEFQLIDALVTNSKTFLKEIDEE</sequence>
<dbReference type="EMBL" id="JAUKUC010000001">
    <property type="protein sequence ID" value="MDO1511949.1"/>
    <property type="molecule type" value="Genomic_DNA"/>
</dbReference>
<dbReference type="Proteomes" id="UP001168579">
    <property type="component" value="Unassembled WGS sequence"/>
</dbReference>
<evidence type="ECO:0008006" key="4">
    <source>
        <dbReference type="Google" id="ProtNLM"/>
    </source>
</evidence>
<comment type="caution">
    <text evidence="2">The sequence shown here is derived from an EMBL/GenBank/DDBJ whole genome shotgun (WGS) entry which is preliminary data.</text>
</comment>
<keyword evidence="1" id="KW-0732">Signal</keyword>
<proteinExistence type="predicted"/>